<evidence type="ECO:0000256" key="1">
    <source>
        <dbReference type="SAM" id="MobiDB-lite"/>
    </source>
</evidence>
<dbReference type="PROSITE" id="PS50146">
    <property type="entry name" value="DAGK"/>
    <property type="match status" value="1"/>
</dbReference>
<dbReference type="AlphaFoldDB" id="A0A5N8VF15"/>
<comment type="caution">
    <text evidence="3">The sequence shown here is derived from an EMBL/GenBank/DDBJ whole genome shotgun (WGS) entry which is preliminary data.</text>
</comment>
<keyword evidence="4" id="KW-1185">Reference proteome</keyword>
<sequence length="248" mass="26278">MIAADGDGTTREAASGLAAAHRRRPGSPGAALVNVPAGTGNSFYREIWSDRPWQDALDAALSADNSRVRRVDLLQVRETGAPVVRGAGSGLVAEVTHAAARHADVTGRERCRRTPDEALHRARPYRGRVRVDGTLLYEGDIQLTNIGGGRCRAGHHQLLPRSVPDGGLLDICVMTDGSHLAELLELSRNAAHLDRPGVLYAQGGEVVLERVDGEPLVLEYDGEPDTGTRTRCTIGISAGALPVLAPAP</sequence>
<dbReference type="Pfam" id="PF19279">
    <property type="entry name" value="YegS_C"/>
    <property type="match status" value="1"/>
</dbReference>
<dbReference type="InterPro" id="IPR045540">
    <property type="entry name" value="YegS/DAGK_C"/>
</dbReference>
<organism evidence="3 4">
    <name type="scientific">Streptomyces adustus</name>
    <dbReference type="NCBI Taxonomy" id="1609272"/>
    <lineage>
        <taxon>Bacteria</taxon>
        <taxon>Bacillati</taxon>
        <taxon>Actinomycetota</taxon>
        <taxon>Actinomycetes</taxon>
        <taxon>Kitasatosporales</taxon>
        <taxon>Streptomycetaceae</taxon>
        <taxon>Streptomyces</taxon>
    </lineage>
</organism>
<dbReference type="Proteomes" id="UP000325849">
    <property type="component" value="Unassembled WGS sequence"/>
</dbReference>
<dbReference type="GO" id="GO:0016301">
    <property type="term" value="F:kinase activity"/>
    <property type="evidence" value="ECO:0007669"/>
    <property type="project" value="InterPro"/>
</dbReference>
<dbReference type="Gene3D" id="3.40.50.10330">
    <property type="entry name" value="Probable inorganic polyphosphate/atp-NAD kinase, domain 1"/>
    <property type="match status" value="1"/>
</dbReference>
<proteinExistence type="predicted"/>
<protein>
    <recommendedName>
        <fullName evidence="2">DAGKc domain-containing protein</fullName>
    </recommendedName>
</protein>
<dbReference type="InterPro" id="IPR001206">
    <property type="entry name" value="Diacylglycerol_kinase_cat_dom"/>
</dbReference>
<dbReference type="InterPro" id="IPR016064">
    <property type="entry name" value="NAD/diacylglycerol_kinase_sf"/>
</dbReference>
<dbReference type="InterPro" id="IPR017438">
    <property type="entry name" value="ATP-NAD_kinase_N"/>
</dbReference>
<evidence type="ECO:0000313" key="3">
    <source>
        <dbReference type="EMBL" id="MPY32575.1"/>
    </source>
</evidence>
<feature type="domain" description="DAGKc" evidence="2">
    <location>
        <begin position="1"/>
        <end position="79"/>
    </location>
</feature>
<name>A0A5N8VF15_9ACTN</name>
<dbReference type="Gene3D" id="2.60.200.40">
    <property type="match status" value="1"/>
</dbReference>
<dbReference type="Pfam" id="PF00781">
    <property type="entry name" value="DAGK_cat"/>
    <property type="match status" value="1"/>
</dbReference>
<accession>A0A5N8VF15</accession>
<dbReference type="SUPFAM" id="SSF111331">
    <property type="entry name" value="NAD kinase/diacylglycerol kinase-like"/>
    <property type="match status" value="1"/>
</dbReference>
<dbReference type="OrthoDB" id="142078at2"/>
<evidence type="ECO:0000313" key="4">
    <source>
        <dbReference type="Proteomes" id="UP000325849"/>
    </source>
</evidence>
<evidence type="ECO:0000259" key="2">
    <source>
        <dbReference type="PROSITE" id="PS50146"/>
    </source>
</evidence>
<reference evidence="3 4" key="1">
    <citation type="submission" date="2019-07" db="EMBL/GenBank/DDBJ databases">
        <title>New species of Amycolatopsis and Streptomyces.</title>
        <authorList>
            <person name="Duangmal K."/>
            <person name="Teo W.F.A."/>
            <person name="Lipun K."/>
        </authorList>
    </citation>
    <scope>NUCLEOTIDE SEQUENCE [LARGE SCALE GENOMIC DNA]</scope>
    <source>
        <strain evidence="3 4">NBRC 109810</strain>
    </source>
</reference>
<dbReference type="EMBL" id="VJZD01000050">
    <property type="protein sequence ID" value="MPY32575.1"/>
    <property type="molecule type" value="Genomic_DNA"/>
</dbReference>
<gene>
    <name evidence="3" type="ORF">FNH09_15225</name>
</gene>
<feature type="region of interest" description="Disordered" evidence="1">
    <location>
        <begin position="1"/>
        <end position="32"/>
    </location>
</feature>